<organism evidence="3 4">
    <name type="scientific">Gnomoniopsis smithogilvyi</name>
    <dbReference type="NCBI Taxonomy" id="1191159"/>
    <lineage>
        <taxon>Eukaryota</taxon>
        <taxon>Fungi</taxon>
        <taxon>Dikarya</taxon>
        <taxon>Ascomycota</taxon>
        <taxon>Pezizomycotina</taxon>
        <taxon>Sordariomycetes</taxon>
        <taxon>Sordariomycetidae</taxon>
        <taxon>Diaporthales</taxon>
        <taxon>Gnomoniaceae</taxon>
        <taxon>Gnomoniopsis</taxon>
    </lineage>
</organism>
<dbReference type="OrthoDB" id="2532955at2759"/>
<dbReference type="InterPro" id="IPR049449">
    <property type="entry name" value="TesB_ACOT8-like_N"/>
</dbReference>
<dbReference type="PANTHER" id="PTHR38110:SF1">
    <property type="entry name" value="THIOESTERASE DOMAIN-CONTAINING PROTEIN"/>
    <property type="match status" value="1"/>
</dbReference>
<evidence type="ECO:0000259" key="2">
    <source>
        <dbReference type="Pfam" id="PF20789"/>
    </source>
</evidence>
<feature type="domain" description="Acyl-CoA thioesterase-like N-terminal HotDog" evidence="1">
    <location>
        <begin position="23"/>
        <end position="107"/>
    </location>
</feature>
<dbReference type="EMBL" id="JAPEVB010000002">
    <property type="protein sequence ID" value="KAJ4394796.1"/>
    <property type="molecule type" value="Genomic_DNA"/>
</dbReference>
<dbReference type="InterPro" id="IPR052389">
    <property type="entry name" value="Sec_Metab_Biosynth-Assoc"/>
</dbReference>
<accession>A0A9W9CZP3</accession>
<dbReference type="Pfam" id="PF13622">
    <property type="entry name" value="4HBT_3"/>
    <property type="match status" value="1"/>
</dbReference>
<sequence length="323" mass="36145">MVSLKDGIAIKPVSSHEYSAHFHDSWCIGSVPHGGYVTSCFMQVAETHFSRTLSKQNQPHTITLHLEFVRRTEVGPATFKVRDVKLGRLTSTIHISLFQNGREDVLGYFIHANISLESGPSFETHWSLEPPPAPANISALAAGSDPNWAEQTAMPFADFRKASQNVRFFFPRHGQPYKGSIADEWIAMKSGEKFTNVSLGMVVDMFPQMIEAFRDDADPYSVEEPAGKSADTESGLRKKGMAKFWYPTLLLNVDVKKALPEEGVDWLFLRTRAKKIKNGRFDIEVVVLDELGDIVALSHHVCMVLPAERNLAKRSTDKTDLKL</sequence>
<dbReference type="Gene3D" id="2.40.160.210">
    <property type="entry name" value="Acyl-CoA thioesterase, double hotdog domain"/>
    <property type="match status" value="2"/>
</dbReference>
<dbReference type="Proteomes" id="UP001140453">
    <property type="component" value="Unassembled WGS sequence"/>
</dbReference>
<dbReference type="PANTHER" id="PTHR38110">
    <property type="entry name" value="CHROMOSOME 23, WHOLE GENOME SHOTGUN SEQUENCE"/>
    <property type="match status" value="1"/>
</dbReference>
<dbReference type="InterPro" id="IPR029069">
    <property type="entry name" value="HotDog_dom_sf"/>
</dbReference>
<protein>
    <recommendedName>
        <fullName evidence="5">Thioesterase-like superfamily-domain-containing protein</fullName>
    </recommendedName>
</protein>
<evidence type="ECO:0000313" key="3">
    <source>
        <dbReference type="EMBL" id="KAJ4394796.1"/>
    </source>
</evidence>
<feature type="domain" description="Acyl-CoA thioesterase-like C-terminal" evidence="2">
    <location>
        <begin position="160"/>
        <end position="304"/>
    </location>
</feature>
<dbReference type="InterPro" id="IPR049450">
    <property type="entry name" value="ACOT8-like_C"/>
</dbReference>
<dbReference type="InterPro" id="IPR042171">
    <property type="entry name" value="Acyl-CoA_hotdog"/>
</dbReference>
<dbReference type="Pfam" id="PF20789">
    <property type="entry name" value="4HBT_3C"/>
    <property type="match status" value="1"/>
</dbReference>
<evidence type="ECO:0008006" key="5">
    <source>
        <dbReference type="Google" id="ProtNLM"/>
    </source>
</evidence>
<comment type="caution">
    <text evidence="3">The sequence shown here is derived from an EMBL/GenBank/DDBJ whole genome shotgun (WGS) entry which is preliminary data.</text>
</comment>
<keyword evidence="4" id="KW-1185">Reference proteome</keyword>
<proteinExistence type="predicted"/>
<dbReference type="SUPFAM" id="SSF54637">
    <property type="entry name" value="Thioesterase/thiol ester dehydrase-isomerase"/>
    <property type="match status" value="2"/>
</dbReference>
<dbReference type="AlphaFoldDB" id="A0A9W9CZP3"/>
<evidence type="ECO:0000313" key="4">
    <source>
        <dbReference type="Proteomes" id="UP001140453"/>
    </source>
</evidence>
<evidence type="ECO:0000259" key="1">
    <source>
        <dbReference type="Pfam" id="PF13622"/>
    </source>
</evidence>
<reference evidence="3" key="1">
    <citation type="submission" date="2022-10" db="EMBL/GenBank/DDBJ databases">
        <title>Tapping the CABI collections for fungal endophytes: first genome assemblies for Collariella, Neodidymelliopsis, Ascochyta clinopodiicola, Didymella pomorum, Didymosphaeria variabile, Neocosmospora piperis and Neocucurbitaria cava.</title>
        <authorList>
            <person name="Hill R."/>
        </authorList>
    </citation>
    <scope>NUCLEOTIDE SEQUENCE</scope>
    <source>
        <strain evidence="3">IMI 355082</strain>
    </source>
</reference>
<name>A0A9W9CZP3_9PEZI</name>
<gene>
    <name evidence="3" type="ORF">N0V93_004016</name>
</gene>